<evidence type="ECO:0000259" key="9">
    <source>
        <dbReference type="Pfam" id="PF24708"/>
    </source>
</evidence>
<dbReference type="SUPFAM" id="SSF53474">
    <property type="entry name" value="alpha/beta-Hydrolases"/>
    <property type="match status" value="1"/>
</dbReference>
<evidence type="ECO:0000313" key="10">
    <source>
        <dbReference type="EMBL" id="SHO51531.1"/>
    </source>
</evidence>
<name>A0A1M7YG17_9FIRM</name>
<evidence type="ECO:0000256" key="4">
    <source>
        <dbReference type="ARBA" id="ARBA00022525"/>
    </source>
</evidence>
<dbReference type="STRING" id="1121345.SAMN02745217_03243"/>
<dbReference type="PANTHER" id="PTHR34043:SF3">
    <property type="entry name" value="ALPHA_BETA-HYDROLASES SUPERFAMILY PROTEIN"/>
    <property type="match status" value="1"/>
</dbReference>
<evidence type="ECO:0000256" key="3">
    <source>
        <dbReference type="ARBA" id="ARBA00013279"/>
    </source>
</evidence>
<feature type="domain" description="Lipase-like C-terminal" evidence="9">
    <location>
        <begin position="41"/>
        <end position="424"/>
    </location>
</feature>
<protein>
    <recommendedName>
        <fullName evidence="3">triacylglycerol lipase</fullName>
        <ecNumber evidence="3">3.1.1.3</ecNumber>
    </recommendedName>
</protein>
<dbReference type="InterPro" id="IPR029058">
    <property type="entry name" value="AB_hydrolase_fold"/>
</dbReference>
<evidence type="ECO:0000256" key="2">
    <source>
        <dbReference type="ARBA" id="ARBA00004613"/>
    </source>
</evidence>
<keyword evidence="8" id="KW-0443">Lipid metabolism</keyword>
<dbReference type="EC" id="3.1.1.3" evidence="3"/>
<comment type="catalytic activity">
    <reaction evidence="1">
        <text>a triacylglycerol + H2O = a diacylglycerol + a fatty acid + H(+)</text>
        <dbReference type="Rhea" id="RHEA:12044"/>
        <dbReference type="ChEBI" id="CHEBI:15377"/>
        <dbReference type="ChEBI" id="CHEBI:15378"/>
        <dbReference type="ChEBI" id="CHEBI:17855"/>
        <dbReference type="ChEBI" id="CHEBI:18035"/>
        <dbReference type="ChEBI" id="CHEBI:28868"/>
        <dbReference type="EC" id="3.1.1.3"/>
    </reaction>
</comment>
<dbReference type="AlphaFoldDB" id="A0A1M7YG17"/>
<evidence type="ECO:0000256" key="7">
    <source>
        <dbReference type="ARBA" id="ARBA00022963"/>
    </source>
</evidence>
<keyword evidence="4" id="KW-0964">Secreted</keyword>
<evidence type="ECO:0000256" key="6">
    <source>
        <dbReference type="ARBA" id="ARBA00022801"/>
    </source>
</evidence>
<dbReference type="GO" id="GO:0016042">
    <property type="term" value="P:lipid catabolic process"/>
    <property type="evidence" value="ECO:0007669"/>
    <property type="project" value="UniProtKB-KW"/>
</dbReference>
<gene>
    <name evidence="10" type="ORF">SAMN02745217_03243</name>
</gene>
<dbReference type="PANTHER" id="PTHR34043">
    <property type="entry name" value="ALPHA/BETA-HYDROLASES SUPERFAMILY PROTEIN"/>
    <property type="match status" value="1"/>
</dbReference>
<dbReference type="Gene3D" id="3.40.50.1820">
    <property type="entry name" value="alpha/beta hydrolase"/>
    <property type="match status" value="1"/>
</dbReference>
<reference evidence="10 11" key="1">
    <citation type="submission" date="2016-12" db="EMBL/GenBank/DDBJ databases">
        <authorList>
            <person name="Song W.-J."/>
            <person name="Kurnit D.M."/>
        </authorList>
    </citation>
    <scope>NUCLEOTIDE SEQUENCE [LARGE SCALE GENOMIC DNA]</scope>
    <source>
        <strain evidence="10 11">DSM 12503</strain>
    </source>
</reference>
<dbReference type="Pfam" id="PF24708">
    <property type="entry name" value="Lip_C"/>
    <property type="match status" value="1"/>
</dbReference>
<comment type="subcellular location">
    <subcellularLocation>
        <location evidence="2">Secreted</location>
    </subcellularLocation>
</comment>
<evidence type="ECO:0000256" key="8">
    <source>
        <dbReference type="ARBA" id="ARBA00023098"/>
    </source>
</evidence>
<keyword evidence="5" id="KW-0732">Signal</keyword>
<dbReference type="Proteomes" id="UP000184612">
    <property type="component" value="Unassembled WGS sequence"/>
</dbReference>
<dbReference type="GO" id="GO:0005576">
    <property type="term" value="C:extracellular region"/>
    <property type="evidence" value="ECO:0007669"/>
    <property type="project" value="UniProtKB-SubCell"/>
</dbReference>
<evidence type="ECO:0000313" key="11">
    <source>
        <dbReference type="Proteomes" id="UP000184612"/>
    </source>
</evidence>
<sequence>MKVSYLKRIMASVLIICTVFYLISVPVVKAADNNDAAVYGNNYPIIMVHGCFGWGGNEPDGVYYWGGAESLTQKLTAKGYTVYSPSIGPVSSNWDRACELYAYIVGGVVDYGEAHSKEYGHARYGKTYPGVYKQIGTLDASGDIQKVHLIGHSMGGQTIRLLAQLLENGDANEVSSTTDGSISPLFTGGKSWISSIATIATPHDGSQEAHRQCGIEPLVHQFIASIAAIKGSNSVHLDNMNYDFKLDQWGLSREPGESYSDYYNKVINSNIWKETKDLSIWDLTPEGSRDFNSYVKAQNDIYYFSIACADTHEDQLTHFYVPNRNMNPLLLKSSIFMGMYTNNKNGEVPIDESWWQNDGVVSVISAMSPKVGSTDQTVNYTGTAVKGEWNYLGEFDNTDHIEVCAMKYDRSGIEQMYYNLADLLSKLTID</sequence>
<dbReference type="EMBL" id="FRFD01000009">
    <property type="protein sequence ID" value="SHO51531.1"/>
    <property type="molecule type" value="Genomic_DNA"/>
</dbReference>
<keyword evidence="7" id="KW-0442">Lipid degradation</keyword>
<keyword evidence="11" id="KW-1185">Reference proteome</keyword>
<dbReference type="GO" id="GO:0004806">
    <property type="term" value="F:triacylglycerol lipase activity"/>
    <property type="evidence" value="ECO:0007669"/>
    <property type="project" value="UniProtKB-EC"/>
</dbReference>
<dbReference type="InterPro" id="IPR056304">
    <property type="entry name" value="Lip-like_C"/>
</dbReference>
<evidence type="ECO:0000256" key="1">
    <source>
        <dbReference type="ARBA" id="ARBA00001024"/>
    </source>
</evidence>
<evidence type="ECO:0000256" key="5">
    <source>
        <dbReference type="ARBA" id="ARBA00022729"/>
    </source>
</evidence>
<organism evidence="10 11">
    <name type="scientific">Anaerocolumna xylanovorans DSM 12503</name>
    <dbReference type="NCBI Taxonomy" id="1121345"/>
    <lineage>
        <taxon>Bacteria</taxon>
        <taxon>Bacillati</taxon>
        <taxon>Bacillota</taxon>
        <taxon>Clostridia</taxon>
        <taxon>Lachnospirales</taxon>
        <taxon>Lachnospiraceae</taxon>
        <taxon>Anaerocolumna</taxon>
    </lineage>
</organism>
<dbReference type="OrthoDB" id="2004167at2"/>
<keyword evidence="6" id="KW-0378">Hydrolase</keyword>
<dbReference type="RefSeq" id="WP_073589889.1">
    <property type="nucleotide sequence ID" value="NZ_FRFD01000009.1"/>
</dbReference>
<accession>A0A1M7YG17</accession>
<proteinExistence type="predicted"/>